<dbReference type="Proteomes" id="UP000008694">
    <property type="component" value="Unassembled WGS sequence"/>
</dbReference>
<proteinExistence type="predicted"/>
<accession>D7MMP8</accession>
<dbReference type="HOGENOM" id="CLU_180308_0_0_1"/>
<sequence>MATNKFSSCFLFSLMVFFLILLPLISGQMIPCLLGKCKNTRTCNASCKSRGYKGGACISMDVRSKTGAYCCKVRFE</sequence>
<evidence type="ECO:0000313" key="2">
    <source>
        <dbReference type="EMBL" id="EFH40191.1"/>
    </source>
</evidence>
<keyword evidence="1" id="KW-0732">Signal</keyword>
<organism evidence="3">
    <name type="scientific">Arabidopsis lyrata subsp. lyrata</name>
    <name type="common">Lyre-leaved rock-cress</name>
    <dbReference type="NCBI Taxonomy" id="81972"/>
    <lineage>
        <taxon>Eukaryota</taxon>
        <taxon>Viridiplantae</taxon>
        <taxon>Streptophyta</taxon>
        <taxon>Embryophyta</taxon>
        <taxon>Tracheophyta</taxon>
        <taxon>Spermatophyta</taxon>
        <taxon>Magnoliopsida</taxon>
        <taxon>eudicotyledons</taxon>
        <taxon>Gunneridae</taxon>
        <taxon>Pentapetalae</taxon>
        <taxon>rosids</taxon>
        <taxon>malvids</taxon>
        <taxon>Brassicales</taxon>
        <taxon>Brassicaceae</taxon>
        <taxon>Camelineae</taxon>
        <taxon>Arabidopsis</taxon>
    </lineage>
</organism>
<dbReference type="InterPro" id="IPR036574">
    <property type="entry name" value="Scorpion_toxin-like_sf"/>
</dbReference>
<dbReference type="AlphaFoldDB" id="D7MMP8"/>
<evidence type="ECO:0000256" key="1">
    <source>
        <dbReference type="SAM" id="SignalP"/>
    </source>
</evidence>
<protein>
    <submittedName>
        <fullName evidence="2">Uncharacterized protein</fullName>
    </submittedName>
</protein>
<dbReference type="Gramene" id="scaffold_801231.1">
    <property type="protein sequence ID" value="scaffold_801231.1"/>
    <property type="gene ID" value="scaffold_801231.1"/>
</dbReference>
<dbReference type="SUPFAM" id="SSF57095">
    <property type="entry name" value="Scorpion toxin-like"/>
    <property type="match status" value="1"/>
</dbReference>
<dbReference type="EMBL" id="GL348720">
    <property type="protein sequence ID" value="EFH40191.1"/>
    <property type="molecule type" value="Genomic_DNA"/>
</dbReference>
<gene>
    <name evidence="2" type="ORF">ARALYDRAFT_917831</name>
</gene>
<reference evidence="3" key="1">
    <citation type="journal article" date="2011" name="Nat. Genet.">
        <title>The Arabidopsis lyrata genome sequence and the basis of rapid genome size change.</title>
        <authorList>
            <person name="Hu T.T."/>
            <person name="Pattyn P."/>
            <person name="Bakker E.G."/>
            <person name="Cao J."/>
            <person name="Cheng J.-F."/>
            <person name="Clark R.M."/>
            <person name="Fahlgren N."/>
            <person name="Fawcett J.A."/>
            <person name="Grimwood J."/>
            <person name="Gundlach H."/>
            <person name="Haberer G."/>
            <person name="Hollister J.D."/>
            <person name="Ossowski S."/>
            <person name="Ottilar R.P."/>
            <person name="Salamov A.A."/>
            <person name="Schneeberger K."/>
            <person name="Spannagl M."/>
            <person name="Wang X."/>
            <person name="Yang L."/>
            <person name="Nasrallah M.E."/>
            <person name="Bergelson J."/>
            <person name="Carrington J.C."/>
            <person name="Gaut B.S."/>
            <person name="Schmutz J."/>
            <person name="Mayer K.F.X."/>
            <person name="Van de Peer Y."/>
            <person name="Grigoriev I.V."/>
            <person name="Nordborg M."/>
            <person name="Weigel D."/>
            <person name="Guo Y.-L."/>
        </authorList>
    </citation>
    <scope>NUCLEOTIDE SEQUENCE [LARGE SCALE GENOMIC DNA]</scope>
    <source>
        <strain evidence="3">cv. MN47</strain>
    </source>
</reference>
<name>D7MMP8_ARALL</name>
<keyword evidence="3" id="KW-1185">Reference proteome</keyword>
<feature type="signal peptide" evidence="1">
    <location>
        <begin position="1"/>
        <end position="27"/>
    </location>
</feature>
<evidence type="ECO:0000313" key="3">
    <source>
        <dbReference type="Proteomes" id="UP000008694"/>
    </source>
</evidence>
<feature type="chain" id="PRO_5003103398" evidence="1">
    <location>
        <begin position="28"/>
        <end position="76"/>
    </location>
</feature>